<accession>A0ABT5Z1N7</accession>
<dbReference type="InterPro" id="IPR018076">
    <property type="entry name" value="T2SS_GspF_dom"/>
</dbReference>
<feature type="transmembrane region" description="Helical" evidence="6">
    <location>
        <begin position="277"/>
        <end position="298"/>
    </location>
</feature>
<name>A0ABT5Z1N7_9ACTN</name>
<dbReference type="PANTHER" id="PTHR35007:SF1">
    <property type="entry name" value="PILUS ASSEMBLY PROTEIN"/>
    <property type="match status" value="1"/>
</dbReference>
<proteinExistence type="predicted"/>
<feature type="transmembrane region" description="Helical" evidence="6">
    <location>
        <begin position="159"/>
        <end position="177"/>
    </location>
</feature>
<comment type="caution">
    <text evidence="8">The sequence shown here is derived from an EMBL/GenBank/DDBJ whole genome shotgun (WGS) entry which is preliminary data.</text>
</comment>
<evidence type="ECO:0000256" key="6">
    <source>
        <dbReference type="SAM" id="Phobius"/>
    </source>
</evidence>
<comment type="subcellular location">
    <subcellularLocation>
        <location evidence="1">Cell membrane</location>
        <topology evidence="1">Multi-pass membrane protein</topology>
    </subcellularLocation>
</comment>
<evidence type="ECO:0000256" key="4">
    <source>
        <dbReference type="ARBA" id="ARBA00022989"/>
    </source>
</evidence>
<organism evidence="8 9">
    <name type="scientific">Streptantibioticus ferralitis</name>
    <dbReference type="NCBI Taxonomy" id="236510"/>
    <lineage>
        <taxon>Bacteria</taxon>
        <taxon>Bacillati</taxon>
        <taxon>Actinomycetota</taxon>
        <taxon>Actinomycetes</taxon>
        <taxon>Kitasatosporales</taxon>
        <taxon>Streptomycetaceae</taxon>
        <taxon>Streptantibioticus</taxon>
    </lineage>
</organism>
<evidence type="ECO:0000256" key="1">
    <source>
        <dbReference type="ARBA" id="ARBA00004651"/>
    </source>
</evidence>
<keyword evidence="2" id="KW-1003">Cell membrane</keyword>
<keyword evidence="5 6" id="KW-0472">Membrane</keyword>
<dbReference type="PANTHER" id="PTHR35007">
    <property type="entry name" value="INTEGRAL MEMBRANE PROTEIN-RELATED"/>
    <property type="match status" value="1"/>
</dbReference>
<sequence length="300" mass="30882">MITMVLGALFGSGLLAIVLGLRPSRPPLATALAALHRPASRPREALAQPETAHGWAARWGRRGVPLLRAAGLPTAALRADLDLVGIGVERHLAEKTASATAGLITPPALIVVAEVAAGTGLGWWTPTWTALAGAAVMFCAPDLAVRAQATRRRAEMRHALAVFLDLVVIALAGGAGVEQALGDAAAAPQGWAASCIRRALATAQLARTSVWDELAALGEQTGVPELVELAATVGLAGAEGAKIRHSLQTKAAAMRGRRLAEADGAAQSATERMSLPVVLLFAAFLLFIGYPAMAHVLIGL</sequence>
<dbReference type="EMBL" id="JARHTQ010000011">
    <property type="protein sequence ID" value="MDF2257673.1"/>
    <property type="molecule type" value="Genomic_DNA"/>
</dbReference>
<gene>
    <name evidence="8" type="ORF">P2L57_18705</name>
</gene>
<keyword evidence="4 6" id="KW-1133">Transmembrane helix</keyword>
<feature type="domain" description="Type II secretion system protein GspF" evidence="7">
    <location>
        <begin position="163"/>
        <end position="291"/>
    </location>
</feature>
<evidence type="ECO:0000256" key="5">
    <source>
        <dbReference type="ARBA" id="ARBA00023136"/>
    </source>
</evidence>
<dbReference type="Proteomes" id="UP001220022">
    <property type="component" value="Unassembled WGS sequence"/>
</dbReference>
<evidence type="ECO:0000313" key="8">
    <source>
        <dbReference type="EMBL" id="MDF2257673.1"/>
    </source>
</evidence>
<reference evidence="8 9" key="1">
    <citation type="submission" date="2023-03" db="EMBL/GenBank/DDBJ databases">
        <title>Draft genome sequence of type strain Streptomyces ferralitis JCM 14344.</title>
        <authorList>
            <person name="Klaysubun C."/>
            <person name="Duangmal K."/>
        </authorList>
    </citation>
    <scope>NUCLEOTIDE SEQUENCE [LARGE SCALE GENOMIC DNA]</scope>
    <source>
        <strain evidence="8 9">JCM 14344</strain>
    </source>
</reference>
<keyword evidence="3 6" id="KW-0812">Transmembrane</keyword>
<evidence type="ECO:0000256" key="3">
    <source>
        <dbReference type="ARBA" id="ARBA00022692"/>
    </source>
</evidence>
<evidence type="ECO:0000313" key="9">
    <source>
        <dbReference type="Proteomes" id="UP001220022"/>
    </source>
</evidence>
<evidence type="ECO:0000256" key="2">
    <source>
        <dbReference type="ARBA" id="ARBA00022475"/>
    </source>
</evidence>
<protein>
    <submittedName>
        <fullName evidence="8">Type II secretion system F family protein</fullName>
    </submittedName>
</protein>
<keyword evidence="9" id="KW-1185">Reference proteome</keyword>
<dbReference type="Pfam" id="PF00482">
    <property type="entry name" value="T2SSF"/>
    <property type="match status" value="1"/>
</dbReference>
<evidence type="ECO:0000259" key="7">
    <source>
        <dbReference type="Pfam" id="PF00482"/>
    </source>
</evidence>